<accession>A0A917M4M8</accession>
<dbReference type="AlphaFoldDB" id="A0A917M4M8"/>
<dbReference type="EMBL" id="BMFR01000008">
    <property type="protein sequence ID" value="GGG76696.1"/>
    <property type="molecule type" value="Genomic_DNA"/>
</dbReference>
<organism evidence="1 2">
    <name type="scientific">Virgibacillus oceani</name>
    <dbReference type="NCBI Taxonomy" id="1479511"/>
    <lineage>
        <taxon>Bacteria</taxon>
        <taxon>Bacillati</taxon>
        <taxon>Bacillota</taxon>
        <taxon>Bacilli</taxon>
        <taxon>Bacillales</taxon>
        <taxon>Bacillaceae</taxon>
        <taxon>Virgibacillus</taxon>
    </lineage>
</organism>
<reference evidence="1" key="1">
    <citation type="journal article" date="2014" name="Int. J. Syst. Evol. Microbiol.">
        <title>Complete genome sequence of Corynebacterium casei LMG S-19264T (=DSM 44701T), isolated from a smear-ripened cheese.</title>
        <authorList>
            <consortium name="US DOE Joint Genome Institute (JGI-PGF)"/>
            <person name="Walter F."/>
            <person name="Albersmeier A."/>
            <person name="Kalinowski J."/>
            <person name="Ruckert C."/>
        </authorList>
    </citation>
    <scope>NUCLEOTIDE SEQUENCE</scope>
    <source>
        <strain evidence="1">CGMCC 1.12754</strain>
    </source>
</reference>
<dbReference type="Proteomes" id="UP000622860">
    <property type="component" value="Unassembled WGS sequence"/>
</dbReference>
<evidence type="ECO:0000313" key="1">
    <source>
        <dbReference type="EMBL" id="GGG76696.1"/>
    </source>
</evidence>
<sequence length="53" mass="6450">MLPIKNLNIYYYLDEENIRMEKKNRNIYDYESIVDILAEMVTTYLEKNTQGEN</sequence>
<proteinExistence type="predicted"/>
<reference evidence="1" key="2">
    <citation type="submission" date="2020-09" db="EMBL/GenBank/DDBJ databases">
        <authorList>
            <person name="Sun Q."/>
            <person name="Zhou Y."/>
        </authorList>
    </citation>
    <scope>NUCLEOTIDE SEQUENCE</scope>
    <source>
        <strain evidence="1">CGMCC 1.12754</strain>
    </source>
</reference>
<keyword evidence="2" id="KW-1185">Reference proteome</keyword>
<evidence type="ECO:0000313" key="2">
    <source>
        <dbReference type="Proteomes" id="UP000622860"/>
    </source>
</evidence>
<protein>
    <submittedName>
        <fullName evidence="1">Uncharacterized protein</fullName>
    </submittedName>
</protein>
<name>A0A917M4M8_9BACI</name>
<gene>
    <name evidence="1" type="ORF">GCM10011398_22140</name>
</gene>
<comment type="caution">
    <text evidence="1">The sequence shown here is derived from an EMBL/GenBank/DDBJ whole genome shotgun (WGS) entry which is preliminary data.</text>
</comment>